<gene>
    <name evidence="5" type="primary">srtB</name>
    <name evidence="4" type="ORF">ERS852571_02996</name>
    <name evidence="5" type="ORF">G5A72_08415</name>
</gene>
<dbReference type="InterPro" id="IPR005754">
    <property type="entry name" value="Sortase"/>
</dbReference>
<evidence type="ECO:0000256" key="3">
    <source>
        <dbReference type="SAM" id="Phobius"/>
    </source>
</evidence>
<reference evidence="5" key="3">
    <citation type="submission" date="2020-02" db="EMBL/GenBank/DDBJ databases">
        <authorList>
            <person name="Littmann E."/>
            <person name="Sorbara M."/>
        </authorList>
    </citation>
    <scope>NUCLEOTIDE SEQUENCE</scope>
    <source>
        <strain evidence="5">MSK.14.57</strain>
    </source>
</reference>
<feature type="active site" description="Proton donor/acceptor" evidence="2">
    <location>
        <position position="127"/>
    </location>
</feature>
<dbReference type="Proteomes" id="UP000095553">
    <property type="component" value="Unassembled WGS sequence"/>
</dbReference>
<dbReference type="Gene3D" id="2.40.260.10">
    <property type="entry name" value="Sortase"/>
    <property type="match status" value="1"/>
</dbReference>
<evidence type="ECO:0000313" key="6">
    <source>
        <dbReference type="Proteomes" id="UP000095553"/>
    </source>
</evidence>
<proteinExistence type="predicted"/>
<reference evidence="4 6" key="1">
    <citation type="submission" date="2015-09" db="EMBL/GenBank/DDBJ databases">
        <authorList>
            <consortium name="Pathogen Informatics"/>
        </authorList>
    </citation>
    <scope>NUCLEOTIDE SEQUENCE [LARGE SCALE GENOMIC DNA]</scope>
    <source>
        <strain evidence="4 6">2789STDY5834959</strain>
    </source>
</reference>
<dbReference type="InterPro" id="IPR009835">
    <property type="entry name" value="SrtB"/>
</dbReference>
<protein>
    <submittedName>
        <fullName evidence="5">Class B sortase</fullName>
        <ecNumber evidence="5">3.4.22.71</ecNumber>
    </submittedName>
    <submittedName>
        <fullName evidence="4">Sortase, SrtB family</fullName>
    </submittedName>
</protein>
<evidence type="ECO:0000256" key="1">
    <source>
        <dbReference type="ARBA" id="ARBA00022801"/>
    </source>
</evidence>
<dbReference type="CDD" id="cd05826">
    <property type="entry name" value="Sortase_B"/>
    <property type="match status" value="1"/>
</dbReference>
<dbReference type="EMBL" id="JAAITB010000016">
    <property type="protein sequence ID" value="NSJ79604.1"/>
    <property type="molecule type" value="Genomic_DNA"/>
</dbReference>
<dbReference type="GO" id="GO:0016787">
    <property type="term" value="F:hydrolase activity"/>
    <property type="evidence" value="ECO:0007669"/>
    <property type="project" value="UniProtKB-KW"/>
</dbReference>
<organism evidence="4 6">
    <name type="scientific">Anaerostipes hadrus</name>
    <dbReference type="NCBI Taxonomy" id="649756"/>
    <lineage>
        <taxon>Bacteria</taxon>
        <taxon>Bacillati</taxon>
        <taxon>Bacillota</taxon>
        <taxon>Clostridia</taxon>
        <taxon>Lachnospirales</taxon>
        <taxon>Lachnospiraceae</taxon>
        <taxon>Anaerostipes</taxon>
    </lineage>
</organism>
<dbReference type="NCBIfam" id="TIGR03064">
    <property type="entry name" value="sortase_srtB"/>
    <property type="match status" value="1"/>
</dbReference>
<keyword evidence="7" id="KW-1185">Reference proteome</keyword>
<dbReference type="RefSeq" id="WP_044923702.1">
    <property type="nucleotide sequence ID" value="NZ_BAABYN010000001.1"/>
</dbReference>
<evidence type="ECO:0000313" key="4">
    <source>
        <dbReference type="EMBL" id="CUN17611.1"/>
    </source>
</evidence>
<keyword evidence="1 5" id="KW-0378">Hydrolase</keyword>
<evidence type="ECO:0000256" key="2">
    <source>
        <dbReference type="PIRSR" id="PIRSR605754-1"/>
    </source>
</evidence>
<name>A0A173URG6_ANAHA</name>
<dbReference type="Pfam" id="PF04203">
    <property type="entry name" value="Sortase"/>
    <property type="match status" value="1"/>
</dbReference>
<dbReference type="AlphaFoldDB" id="A0A173URG6"/>
<dbReference type="SUPFAM" id="SSF63817">
    <property type="entry name" value="Sortase"/>
    <property type="match status" value="1"/>
</dbReference>
<dbReference type="EC" id="3.4.22.71" evidence="5"/>
<feature type="active site" description="Acyl-thioester intermediate" evidence="2">
    <location>
        <position position="220"/>
    </location>
</feature>
<sequence length="236" mass="27435">MGKKILKFSLDIIIIACLVAAGYFGLKIFERFQEDQQLNSSYESIRKDTKTGKHINWNKLKKINSDIVAWIYVKGTNIDYPVVQGKTNQSYLHTNFKKQYTYGGCIFLDSKDNKQFALNDNNVFYGHHMRNGSMFADLVKFREEKFARKHTIELYTPDKTYHLKAFSAYAKTADTSIPITFKNQEEKNAYITKLKNRNGVSSIIKNIPKKDEPIYTFATCSYEGHDYRTYVHAVEK</sequence>
<accession>A0A173URG6</accession>
<keyword evidence="3" id="KW-0812">Transmembrane</keyword>
<dbReference type="EMBL" id="CYXY01000027">
    <property type="protein sequence ID" value="CUN17611.1"/>
    <property type="molecule type" value="Genomic_DNA"/>
</dbReference>
<dbReference type="InterPro" id="IPR023365">
    <property type="entry name" value="Sortase_dom-sf"/>
</dbReference>
<evidence type="ECO:0000313" key="7">
    <source>
        <dbReference type="Proteomes" id="UP001644750"/>
    </source>
</evidence>
<keyword evidence="3" id="KW-1133">Transmembrane helix</keyword>
<dbReference type="Proteomes" id="UP001644750">
    <property type="component" value="Unassembled WGS sequence"/>
</dbReference>
<keyword evidence="3" id="KW-0472">Membrane</keyword>
<reference evidence="5 7" key="2">
    <citation type="journal article" date="2020" name="Cell Host Microbe">
        <title>Functional and Genomic Variation between Human-Derived Isolates of Lachnospiraceae Reveals Inter- and Intra-Species Diversity.</title>
        <authorList>
            <person name="Sorbara M.T."/>
            <person name="Littmann E.R."/>
            <person name="Fontana E."/>
            <person name="Moody T.U."/>
            <person name="Kohout C.E."/>
            <person name="Gjonbalaj M."/>
            <person name="Eaton V."/>
            <person name="Seok R."/>
            <person name="Leiner I.M."/>
            <person name="Pamer E.G."/>
        </authorList>
    </citation>
    <scope>NUCLEOTIDE SEQUENCE [LARGE SCALE GENOMIC DNA]</scope>
    <source>
        <strain evidence="5 7">MSK.14.57</strain>
    </source>
</reference>
<feature type="transmembrane region" description="Helical" evidence="3">
    <location>
        <begin position="12"/>
        <end position="29"/>
    </location>
</feature>
<evidence type="ECO:0000313" key="5">
    <source>
        <dbReference type="EMBL" id="NSJ79604.1"/>
    </source>
</evidence>